<sequence>MTTHELLNSQNHAQLRLLPRRGAEPHFVQIVPSEFVAAAIACPILFSKDPGTGAFYAGVALGLKPGEAALETKEDRGGFEPLSLQRDGFFISGDCIAIDRGNARFSEVEGEPLFDSAQQPSTALRRMQRVLKQLHEGIEQTAALVRDLKELKLIEPIDIALSFDDGERLTLEGLYTVSRDALRDLADVDVLRLFRSGHLQLAYTVAGSLNQLSVLAHLRNRKLAAAR</sequence>
<name>A0ABS1X0B2_9GAMM</name>
<dbReference type="RefSeq" id="WP_203168753.1">
    <property type="nucleotide sequence ID" value="NZ_JAEVLS010000004.1"/>
</dbReference>
<dbReference type="Proteomes" id="UP000661077">
    <property type="component" value="Unassembled WGS sequence"/>
</dbReference>
<comment type="caution">
    <text evidence="1">The sequence shown here is derived from an EMBL/GenBank/DDBJ whole genome shotgun (WGS) entry which is preliminary data.</text>
</comment>
<evidence type="ECO:0000313" key="1">
    <source>
        <dbReference type="EMBL" id="MBM0106637.1"/>
    </source>
</evidence>
<dbReference type="Pfam" id="PF07277">
    <property type="entry name" value="SapC"/>
    <property type="match status" value="1"/>
</dbReference>
<keyword evidence="2" id="KW-1185">Reference proteome</keyword>
<dbReference type="InterPro" id="IPR010836">
    <property type="entry name" value="SapC"/>
</dbReference>
<protein>
    <submittedName>
        <fullName evidence="1">SapC family protein</fullName>
    </submittedName>
</protein>
<evidence type="ECO:0000313" key="2">
    <source>
        <dbReference type="Proteomes" id="UP000661077"/>
    </source>
</evidence>
<reference evidence="1 2" key="1">
    <citation type="journal article" date="2021" name="Int. J. Syst. Evol. Microbiol.">
        <title>Steroidobacter gossypii sp. nov., isolated from soil of cotton cropping field.</title>
        <authorList>
            <person name="Huang R."/>
            <person name="Yang S."/>
            <person name="Zhen C."/>
            <person name="Liu W."/>
        </authorList>
    </citation>
    <scope>NUCLEOTIDE SEQUENCE [LARGE SCALE GENOMIC DNA]</scope>
    <source>
        <strain evidence="1 2">S1-65</strain>
    </source>
</reference>
<organism evidence="1 2">
    <name type="scientific">Steroidobacter gossypii</name>
    <dbReference type="NCBI Taxonomy" id="2805490"/>
    <lineage>
        <taxon>Bacteria</taxon>
        <taxon>Pseudomonadati</taxon>
        <taxon>Pseudomonadota</taxon>
        <taxon>Gammaproteobacteria</taxon>
        <taxon>Steroidobacterales</taxon>
        <taxon>Steroidobacteraceae</taxon>
        <taxon>Steroidobacter</taxon>
    </lineage>
</organism>
<dbReference type="EMBL" id="JAEVLS010000004">
    <property type="protein sequence ID" value="MBM0106637.1"/>
    <property type="molecule type" value="Genomic_DNA"/>
</dbReference>
<accession>A0ABS1X0B2</accession>
<gene>
    <name evidence="1" type="ORF">JM946_18050</name>
</gene>
<proteinExistence type="predicted"/>